<keyword evidence="6" id="KW-1185">Reference proteome</keyword>
<evidence type="ECO:0000256" key="1">
    <source>
        <dbReference type="SAM" id="Coils"/>
    </source>
</evidence>
<dbReference type="Gene3D" id="2.40.420.20">
    <property type="match status" value="1"/>
</dbReference>
<dbReference type="GeneID" id="90611501"/>
<organism evidence="5 6">
    <name type="scientific">Rhodopirellula bahusiensis</name>
    <dbReference type="NCBI Taxonomy" id="2014065"/>
    <lineage>
        <taxon>Bacteria</taxon>
        <taxon>Pseudomonadati</taxon>
        <taxon>Planctomycetota</taxon>
        <taxon>Planctomycetia</taxon>
        <taxon>Pirellulales</taxon>
        <taxon>Pirellulaceae</taxon>
        <taxon>Rhodopirellula</taxon>
    </lineage>
</organism>
<dbReference type="Pfam" id="PF25917">
    <property type="entry name" value="BSH_RND"/>
    <property type="match status" value="1"/>
</dbReference>
<keyword evidence="3" id="KW-1133">Transmembrane helix</keyword>
<dbReference type="InterPro" id="IPR058625">
    <property type="entry name" value="MdtA-like_BSH"/>
</dbReference>
<dbReference type="Proteomes" id="UP000225740">
    <property type="component" value="Unassembled WGS sequence"/>
</dbReference>
<dbReference type="PANTHER" id="PTHR30469">
    <property type="entry name" value="MULTIDRUG RESISTANCE PROTEIN MDTA"/>
    <property type="match status" value="1"/>
</dbReference>
<name>A0A2G1VZP0_9BACT</name>
<sequence length="540" mass="59514">MPKMQDPSLRTENPPALPASQDKPTAVQSDLGDQDVTNPTQTKSGGGIAGRIIPVVVNSFVSIAILGGSIALFVYMNATRAVPVPQVRKAVIPVVETAIVKPSDDGIDFAVDGVVIPFKRLEVPVEVSGRVESRSENCRIGRYVAKGEMLVQIDAKEYDLEVRRIREQLKQAEASLVELDLDIASRERQIEMAKQTLQIRRRETDRMRQLSERNAASTSEVDATRLLELQADNSLETETDNLKVARATRTRLQSARDLSQVQLERAIVDQERCTVRAPIAGIITQEPAEEGVYLQQGATVATVQDVSTMEIRCSLNMRQMNWLWGSNPNQTADSSTADPSEVKSQSDADIYRIPETPVTVKFDVDGSEYSWKGSLRYFDGAEVDRLTRMVACRVYVHDPEGQSQTITGARHDSRISLMTGMFVELEIHAKPQNKLLELPETALYPGSQVWKVAPAEVSSADTQVKPTSFSEQTTESTDDTEKQGIQQQGTLKRVNVRVAQSKDDQVIVYESESLRAGDRVVVSPLASPVEGIAVNHGGSR</sequence>
<feature type="region of interest" description="Disordered" evidence="2">
    <location>
        <begin position="461"/>
        <end position="488"/>
    </location>
</feature>
<feature type="compositionally biased region" description="Polar residues" evidence="2">
    <location>
        <begin position="326"/>
        <end position="339"/>
    </location>
</feature>
<dbReference type="OrthoDB" id="233363at2"/>
<dbReference type="GO" id="GO:1990281">
    <property type="term" value="C:efflux pump complex"/>
    <property type="evidence" value="ECO:0007669"/>
    <property type="project" value="TreeGrafter"/>
</dbReference>
<dbReference type="Gene3D" id="2.40.50.100">
    <property type="match status" value="1"/>
</dbReference>
<feature type="transmembrane region" description="Helical" evidence="3">
    <location>
        <begin position="52"/>
        <end position="76"/>
    </location>
</feature>
<feature type="region of interest" description="Disordered" evidence="2">
    <location>
        <begin position="326"/>
        <end position="346"/>
    </location>
</feature>
<keyword evidence="3" id="KW-0812">Transmembrane</keyword>
<gene>
    <name evidence="5" type="ORF">CEE69_26825</name>
</gene>
<protein>
    <recommendedName>
        <fullName evidence="4">Multidrug resistance protein MdtA-like barrel-sandwich hybrid domain-containing protein</fullName>
    </recommendedName>
</protein>
<accession>A0A2G1VZP0</accession>
<feature type="region of interest" description="Disordered" evidence="2">
    <location>
        <begin position="1"/>
        <end position="44"/>
    </location>
</feature>
<dbReference type="AlphaFoldDB" id="A0A2G1VZP0"/>
<dbReference type="GO" id="GO:0015562">
    <property type="term" value="F:efflux transmembrane transporter activity"/>
    <property type="evidence" value="ECO:0007669"/>
    <property type="project" value="TreeGrafter"/>
</dbReference>
<evidence type="ECO:0000313" key="5">
    <source>
        <dbReference type="EMBL" id="PHQ32237.1"/>
    </source>
</evidence>
<dbReference type="Gene3D" id="1.10.287.470">
    <property type="entry name" value="Helix hairpin bin"/>
    <property type="match status" value="1"/>
</dbReference>
<evidence type="ECO:0000259" key="4">
    <source>
        <dbReference type="Pfam" id="PF25917"/>
    </source>
</evidence>
<keyword evidence="1" id="KW-0175">Coiled coil</keyword>
<proteinExistence type="predicted"/>
<comment type="caution">
    <text evidence="5">The sequence shown here is derived from an EMBL/GenBank/DDBJ whole genome shotgun (WGS) entry which is preliminary data.</text>
</comment>
<reference evidence="5 6" key="1">
    <citation type="submission" date="2017-06" db="EMBL/GenBank/DDBJ databases">
        <title>Description of Rhodopirellula bahusiensis sp. nov.</title>
        <authorList>
            <person name="Kizina J."/>
            <person name="Harder J."/>
        </authorList>
    </citation>
    <scope>NUCLEOTIDE SEQUENCE [LARGE SCALE GENOMIC DNA]</scope>
    <source>
        <strain evidence="5 6">SWK21</strain>
    </source>
</reference>
<feature type="domain" description="Multidrug resistance protein MdtA-like barrel-sandwich hybrid" evidence="4">
    <location>
        <begin position="122"/>
        <end position="303"/>
    </location>
</feature>
<dbReference type="Gene3D" id="2.40.30.170">
    <property type="match status" value="1"/>
</dbReference>
<evidence type="ECO:0000256" key="2">
    <source>
        <dbReference type="SAM" id="MobiDB-lite"/>
    </source>
</evidence>
<evidence type="ECO:0000256" key="3">
    <source>
        <dbReference type="SAM" id="Phobius"/>
    </source>
</evidence>
<dbReference type="EMBL" id="NIZW01000030">
    <property type="protein sequence ID" value="PHQ32237.1"/>
    <property type="molecule type" value="Genomic_DNA"/>
</dbReference>
<evidence type="ECO:0000313" key="6">
    <source>
        <dbReference type="Proteomes" id="UP000225740"/>
    </source>
</evidence>
<dbReference type="SUPFAM" id="SSF111369">
    <property type="entry name" value="HlyD-like secretion proteins"/>
    <property type="match status" value="1"/>
</dbReference>
<keyword evidence="3" id="KW-0472">Membrane</keyword>
<dbReference type="RefSeq" id="WP_099263688.1">
    <property type="nucleotide sequence ID" value="NZ_NIZW01000030.1"/>
</dbReference>
<feature type="coiled-coil region" evidence="1">
    <location>
        <begin position="155"/>
        <end position="189"/>
    </location>
</feature>